<protein>
    <submittedName>
        <fullName evidence="7">Anaerobic ribonucleoside-triphosphate reductase activating protein</fullName>
    </submittedName>
</protein>
<dbReference type="InterPro" id="IPR058240">
    <property type="entry name" value="rSAM_sf"/>
</dbReference>
<dbReference type="GO" id="GO:0004748">
    <property type="term" value="F:ribonucleoside-diphosphate reductase activity, thioredoxin disulfide as acceptor"/>
    <property type="evidence" value="ECO:0007669"/>
    <property type="project" value="TreeGrafter"/>
</dbReference>
<keyword evidence="8" id="KW-1185">Reference proteome</keyword>
<dbReference type="RefSeq" id="WP_115457108.1">
    <property type="nucleotide sequence ID" value="NZ_QRAP01000001.1"/>
</dbReference>
<dbReference type="OrthoDB" id="9782387at2"/>
<proteinExistence type="predicted"/>
<comment type="cofactor">
    <cofactor evidence="1">
        <name>[4Fe-4S] cluster</name>
        <dbReference type="ChEBI" id="CHEBI:49883"/>
    </cofactor>
</comment>
<dbReference type="SFLD" id="SFLDS00029">
    <property type="entry name" value="Radical_SAM"/>
    <property type="match status" value="1"/>
</dbReference>
<evidence type="ECO:0000256" key="4">
    <source>
        <dbReference type="ARBA" id="ARBA00022723"/>
    </source>
</evidence>
<evidence type="ECO:0000256" key="6">
    <source>
        <dbReference type="ARBA" id="ARBA00023014"/>
    </source>
</evidence>
<keyword evidence="5" id="KW-0408">Iron</keyword>
<evidence type="ECO:0000313" key="8">
    <source>
        <dbReference type="Proteomes" id="UP000254848"/>
    </source>
</evidence>
<evidence type="ECO:0000256" key="5">
    <source>
        <dbReference type="ARBA" id="ARBA00023004"/>
    </source>
</evidence>
<organism evidence="7 8">
    <name type="scientific">Enterobacillus tribolii</name>
    <dbReference type="NCBI Taxonomy" id="1487935"/>
    <lineage>
        <taxon>Bacteria</taxon>
        <taxon>Pseudomonadati</taxon>
        <taxon>Pseudomonadota</taxon>
        <taxon>Gammaproteobacteria</taxon>
        <taxon>Enterobacterales</taxon>
        <taxon>Hafniaceae</taxon>
        <taxon>Enterobacillus</taxon>
    </lineage>
</organism>
<comment type="caution">
    <text evidence="7">The sequence shown here is derived from an EMBL/GenBank/DDBJ whole genome shotgun (WGS) entry which is preliminary data.</text>
</comment>
<evidence type="ECO:0000256" key="1">
    <source>
        <dbReference type="ARBA" id="ARBA00001966"/>
    </source>
</evidence>
<dbReference type="Gene3D" id="3.20.20.70">
    <property type="entry name" value="Aldolase class I"/>
    <property type="match status" value="1"/>
</dbReference>
<dbReference type="GO" id="GO:0046872">
    <property type="term" value="F:metal ion binding"/>
    <property type="evidence" value="ECO:0007669"/>
    <property type="project" value="UniProtKB-KW"/>
</dbReference>
<accession>A0A370R4M8</accession>
<dbReference type="CDD" id="cd01335">
    <property type="entry name" value="Radical_SAM"/>
    <property type="match status" value="1"/>
</dbReference>
<dbReference type="InterPro" id="IPR007197">
    <property type="entry name" value="rSAM"/>
</dbReference>
<keyword evidence="3" id="KW-0949">S-adenosyl-L-methionine</keyword>
<dbReference type="PANTHER" id="PTHR30352">
    <property type="entry name" value="PYRUVATE FORMATE-LYASE-ACTIVATING ENZYME"/>
    <property type="match status" value="1"/>
</dbReference>
<dbReference type="Pfam" id="PF13353">
    <property type="entry name" value="Fer4_12"/>
    <property type="match status" value="1"/>
</dbReference>
<name>A0A370R4M8_9GAMM</name>
<gene>
    <name evidence="7" type="ORF">C8D90_101832</name>
</gene>
<dbReference type="Proteomes" id="UP000254848">
    <property type="component" value="Unassembled WGS sequence"/>
</dbReference>
<keyword evidence="6" id="KW-0411">Iron-sulfur</keyword>
<dbReference type="GO" id="GO:0051539">
    <property type="term" value="F:4 iron, 4 sulfur cluster binding"/>
    <property type="evidence" value="ECO:0007669"/>
    <property type="project" value="UniProtKB-KW"/>
</dbReference>
<keyword evidence="4" id="KW-0479">Metal-binding</keyword>
<reference evidence="7 8" key="1">
    <citation type="submission" date="2018-07" db="EMBL/GenBank/DDBJ databases">
        <title>Genomic Encyclopedia of Type Strains, Phase IV (KMG-IV): sequencing the most valuable type-strain genomes for metagenomic binning, comparative biology and taxonomic classification.</title>
        <authorList>
            <person name="Goeker M."/>
        </authorList>
    </citation>
    <scope>NUCLEOTIDE SEQUENCE [LARGE SCALE GENOMIC DNA]</scope>
    <source>
        <strain evidence="7 8">DSM 103736</strain>
    </source>
</reference>
<evidence type="ECO:0000256" key="2">
    <source>
        <dbReference type="ARBA" id="ARBA00022485"/>
    </source>
</evidence>
<evidence type="ECO:0000313" key="7">
    <source>
        <dbReference type="EMBL" id="RDK97384.1"/>
    </source>
</evidence>
<dbReference type="PANTHER" id="PTHR30352:SF2">
    <property type="entry name" value="ANAEROBIC RIBONUCLEOSIDE-TRIPHOSPHATE REDUCTASE-ACTIVATING PROTEIN"/>
    <property type="match status" value="1"/>
</dbReference>
<keyword evidence="2" id="KW-0004">4Fe-4S</keyword>
<dbReference type="SUPFAM" id="SSF102114">
    <property type="entry name" value="Radical SAM enzymes"/>
    <property type="match status" value="1"/>
</dbReference>
<dbReference type="AlphaFoldDB" id="A0A370R4M8"/>
<dbReference type="EMBL" id="QRAP01000001">
    <property type="protein sequence ID" value="RDK97384.1"/>
    <property type="molecule type" value="Genomic_DNA"/>
</dbReference>
<dbReference type="InterPro" id="IPR034457">
    <property type="entry name" value="Organic_radical-activating"/>
</dbReference>
<sequence length="219" mass="24338">MTAIALSRLHFPVTTLGPGRRIGIWTQGCSLRCPGCLSPETWRFRREKTPVADVIAHLRPWLAQADGITVSGGEPFDQPQALAALLTAIRAEFHGDILVFSGYPFPVLNDELARMTGLIDALMSEPFEQDAPQTLRLRGSDNQRLHLLTPLGETCFARYNAPLPADEKVLDLAIDDAGVVSLIGIPRRDDMQRLNEFLTDRGHSFTPVLRDNKDRNRSL</sequence>
<dbReference type="InterPro" id="IPR013785">
    <property type="entry name" value="Aldolase_TIM"/>
</dbReference>
<evidence type="ECO:0000256" key="3">
    <source>
        <dbReference type="ARBA" id="ARBA00022691"/>
    </source>
</evidence>